<dbReference type="EMBL" id="KZ305064">
    <property type="protein sequence ID" value="PIA31999.1"/>
    <property type="molecule type" value="Genomic_DNA"/>
</dbReference>
<dbReference type="SUPFAM" id="SSF81383">
    <property type="entry name" value="F-box domain"/>
    <property type="match status" value="1"/>
</dbReference>
<sequence length="412" mass="47438">MGNSVFAVSNLYKRSRKKKKCKNGNKIREDRISHLPDGILQQIISLLSMKPAVCTSVLSKRWRYLWTSISTLNIIDQPDKCNVQDRIDKMRFRNFVEMVLLLHNPTFKHKVCLFLWMRPHGSRVNKWISTILNRKPAELLLDIDHGEHPLVLPCSIFTCESLTILTLDVDSVLTIPSSICFPFVKVMNLTNVKISCDQEIPKVSLTCPNLEELHLTDCLSKWDVDAINIVSPKLKLLEIWDIEDAYEHVYDREIKFFAESLLSLDITSNLPYNLSLHNISSLSEASINVYSEYDIGHHLEKFIEGIYTVKDLKLSIAALDVFIHICGREDHGWKFQTILQPFLSNLKAIEFRIFYGTDVELCLVAFLLKNARVLVKMTFISSSTLVAKKQMEIQRRLLMHPRGSTCSVIHYS</sequence>
<dbReference type="PANTHER" id="PTHR31900:SF32">
    <property type="entry name" value="F-BOX_RNI_FBD-LIKE DOMAIN PROTEIN"/>
    <property type="match status" value="1"/>
</dbReference>
<reference evidence="2 3" key="1">
    <citation type="submission" date="2017-09" db="EMBL/GenBank/DDBJ databases">
        <title>WGS assembly of Aquilegia coerulea Goldsmith.</title>
        <authorList>
            <person name="Hodges S."/>
            <person name="Kramer E."/>
            <person name="Nordborg M."/>
            <person name="Tomkins J."/>
            <person name="Borevitz J."/>
            <person name="Derieg N."/>
            <person name="Yan J."/>
            <person name="Mihaltcheva S."/>
            <person name="Hayes R.D."/>
            <person name="Rokhsar D."/>
        </authorList>
    </citation>
    <scope>NUCLEOTIDE SEQUENCE [LARGE SCALE GENOMIC DNA]</scope>
    <source>
        <strain evidence="3">cv. Goldsmith</strain>
    </source>
</reference>
<dbReference type="InterPro" id="IPR032675">
    <property type="entry name" value="LRR_dom_sf"/>
</dbReference>
<dbReference type="Pfam" id="PF08387">
    <property type="entry name" value="FBD"/>
    <property type="match status" value="1"/>
</dbReference>
<dbReference type="InterPro" id="IPR036047">
    <property type="entry name" value="F-box-like_dom_sf"/>
</dbReference>
<dbReference type="Gene3D" id="3.80.10.10">
    <property type="entry name" value="Ribonuclease Inhibitor"/>
    <property type="match status" value="1"/>
</dbReference>
<evidence type="ECO:0000259" key="1">
    <source>
        <dbReference type="SMART" id="SM00579"/>
    </source>
</evidence>
<proteinExistence type="predicted"/>
<dbReference type="Pfam" id="PF00646">
    <property type="entry name" value="F-box"/>
    <property type="match status" value="1"/>
</dbReference>
<gene>
    <name evidence="2" type="ORF">AQUCO_04700107v1</name>
</gene>
<dbReference type="CDD" id="cd22160">
    <property type="entry name" value="F-box_AtFBL13-like"/>
    <property type="match status" value="1"/>
</dbReference>
<dbReference type="OrthoDB" id="1298252at2759"/>
<dbReference type="SUPFAM" id="SSF52047">
    <property type="entry name" value="RNI-like"/>
    <property type="match status" value="1"/>
</dbReference>
<dbReference type="AlphaFoldDB" id="A0A2G5CL61"/>
<dbReference type="InParanoid" id="A0A2G5CL61"/>
<dbReference type="InterPro" id="IPR001810">
    <property type="entry name" value="F-box_dom"/>
</dbReference>
<name>A0A2G5CL61_AQUCA</name>
<organism evidence="2 3">
    <name type="scientific">Aquilegia coerulea</name>
    <name type="common">Rocky mountain columbine</name>
    <dbReference type="NCBI Taxonomy" id="218851"/>
    <lineage>
        <taxon>Eukaryota</taxon>
        <taxon>Viridiplantae</taxon>
        <taxon>Streptophyta</taxon>
        <taxon>Embryophyta</taxon>
        <taxon>Tracheophyta</taxon>
        <taxon>Spermatophyta</taxon>
        <taxon>Magnoliopsida</taxon>
        <taxon>Ranunculales</taxon>
        <taxon>Ranunculaceae</taxon>
        <taxon>Thalictroideae</taxon>
        <taxon>Aquilegia</taxon>
    </lineage>
</organism>
<dbReference type="InterPro" id="IPR050232">
    <property type="entry name" value="FBL13/AtMIF1-like"/>
</dbReference>
<accession>A0A2G5CL61</accession>
<evidence type="ECO:0000313" key="3">
    <source>
        <dbReference type="Proteomes" id="UP000230069"/>
    </source>
</evidence>
<dbReference type="InterPro" id="IPR006566">
    <property type="entry name" value="FBD"/>
</dbReference>
<dbReference type="InterPro" id="IPR055411">
    <property type="entry name" value="LRR_FXL15/At3g58940/PEG3-like"/>
</dbReference>
<keyword evidence="3" id="KW-1185">Reference proteome</keyword>
<dbReference type="Proteomes" id="UP000230069">
    <property type="component" value="Unassembled WGS sequence"/>
</dbReference>
<dbReference type="STRING" id="218851.A0A2G5CL61"/>
<evidence type="ECO:0000313" key="2">
    <source>
        <dbReference type="EMBL" id="PIA31999.1"/>
    </source>
</evidence>
<dbReference type="PANTHER" id="PTHR31900">
    <property type="entry name" value="F-BOX/RNI SUPERFAMILY PROTEIN-RELATED"/>
    <property type="match status" value="1"/>
</dbReference>
<feature type="domain" description="FBD" evidence="1">
    <location>
        <begin position="340"/>
        <end position="412"/>
    </location>
</feature>
<dbReference type="FunCoup" id="A0A2G5CL61">
    <property type="interactions" value="1339"/>
</dbReference>
<dbReference type="InterPro" id="IPR053781">
    <property type="entry name" value="F-box_AtFBL13-like"/>
</dbReference>
<protein>
    <recommendedName>
        <fullName evidence="1">FBD domain-containing protein</fullName>
    </recommendedName>
</protein>
<dbReference type="SMART" id="SM00579">
    <property type="entry name" value="FBD"/>
    <property type="match status" value="1"/>
</dbReference>
<dbReference type="Pfam" id="PF24758">
    <property type="entry name" value="LRR_At5g56370"/>
    <property type="match status" value="1"/>
</dbReference>